<dbReference type="OrthoDB" id="6076970at2759"/>
<proteinExistence type="predicted"/>
<name>B4GZX3_DROPE</name>
<organism evidence="3">
    <name type="scientific">Drosophila persimilis</name>
    <name type="common">Fruit fly</name>
    <dbReference type="NCBI Taxonomy" id="7234"/>
    <lineage>
        <taxon>Eukaryota</taxon>
        <taxon>Metazoa</taxon>
        <taxon>Ecdysozoa</taxon>
        <taxon>Arthropoda</taxon>
        <taxon>Hexapoda</taxon>
        <taxon>Insecta</taxon>
        <taxon>Pterygota</taxon>
        <taxon>Neoptera</taxon>
        <taxon>Endopterygota</taxon>
        <taxon>Diptera</taxon>
        <taxon>Brachycera</taxon>
        <taxon>Muscomorpha</taxon>
        <taxon>Ephydroidea</taxon>
        <taxon>Drosophilidae</taxon>
        <taxon>Drosophila</taxon>
        <taxon>Sophophora</taxon>
    </lineage>
</organism>
<dbReference type="STRING" id="7234.B4GZX3"/>
<evidence type="ECO:0000313" key="3">
    <source>
        <dbReference type="Proteomes" id="UP000008744"/>
    </source>
</evidence>
<sequence length="65" mass="6537">MATTTTTTTTTGTDTVTSVQPAVHNVPAELLAPSGSCSSSGNPATLLVVNAETNNCKPPVLHTDL</sequence>
<reference evidence="2 3" key="1">
    <citation type="journal article" date="2007" name="Nature">
        <title>Evolution of genes and genomes on the Drosophila phylogeny.</title>
        <authorList>
            <consortium name="Drosophila 12 Genomes Consortium"/>
            <person name="Clark A.G."/>
            <person name="Eisen M.B."/>
            <person name="Smith D.R."/>
            <person name="Bergman C.M."/>
            <person name="Oliver B."/>
            <person name="Markow T.A."/>
            <person name="Kaufman T.C."/>
            <person name="Kellis M."/>
            <person name="Gelbart W."/>
            <person name="Iyer V.N."/>
            <person name="Pollard D.A."/>
            <person name="Sackton T.B."/>
            <person name="Larracuente A.M."/>
            <person name="Singh N.D."/>
            <person name="Abad J.P."/>
            <person name="Abt D.N."/>
            <person name="Adryan B."/>
            <person name="Aguade M."/>
            <person name="Akashi H."/>
            <person name="Anderson W.W."/>
            <person name="Aquadro C.F."/>
            <person name="Ardell D.H."/>
            <person name="Arguello R."/>
            <person name="Artieri C.G."/>
            <person name="Barbash D.A."/>
            <person name="Barker D."/>
            <person name="Barsanti P."/>
            <person name="Batterham P."/>
            <person name="Batzoglou S."/>
            <person name="Begun D."/>
            <person name="Bhutkar A."/>
            <person name="Blanco E."/>
            <person name="Bosak S.A."/>
            <person name="Bradley R.K."/>
            <person name="Brand A.D."/>
            <person name="Brent M.R."/>
            <person name="Brooks A.N."/>
            <person name="Brown R.H."/>
            <person name="Butlin R.K."/>
            <person name="Caggese C."/>
            <person name="Calvi B.R."/>
            <person name="Bernardo de Carvalho A."/>
            <person name="Caspi A."/>
            <person name="Castrezana S."/>
            <person name="Celniker S.E."/>
            <person name="Chang J.L."/>
            <person name="Chapple C."/>
            <person name="Chatterji S."/>
            <person name="Chinwalla A."/>
            <person name="Civetta A."/>
            <person name="Clifton S.W."/>
            <person name="Comeron J.M."/>
            <person name="Costello J.C."/>
            <person name="Coyne J.A."/>
            <person name="Daub J."/>
            <person name="David R.G."/>
            <person name="Delcher A.L."/>
            <person name="Delehaunty K."/>
            <person name="Do C.B."/>
            <person name="Ebling H."/>
            <person name="Edwards K."/>
            <person name="Eickbush T."/>
            <person name="Evans J.D."/>
            <person name="Filipski A."/>
            <person name="Findeiss S."/>
            <person name="Freyhult E."/>
            <person name="Fulton L."/>
            <person name="Fulton R."/>
            <person name="Garcia A.C."/>
            <person name="Gardiner A."/>
            <person name="Garfield D.A."/>
            <person name="Garvin B.E."/>
            <person name="Gibson G."/>
            <person name="Gilbert D."/>
            <person name="Gnerre S."/>
            <person name="Godfrey J."/>
            <person name="Good R."/>
            <person name="Gotea V."/>
            <person name="Gravely B."/>
            <person name="Greenberg A.J."/>
            <person name="Griffiths-Jones S."/>
            <person name="Gross S."/>
            <person name="Guigo R."/>
            <person name="Gustafson E.A."/>
            <person name="Haerty W."/>
            <person name="Hahn M.W."/>
            <person name="Halligan D.L."/>
            <person name="Halpern A.L."/>
            <person name="Halter G.M."/>
            <person name="Han M.V."/>
            <person name="Heger A."/>
            <person name="Hillier L."/>
            <person name="Hinrichs A.S."/>
            <person name="Holmes I."/>
            <person name="Hoskins R.A."/>
            <person name="Hubisz M.J."/>
            <person name="Hultmark D."/>
            <person name="Huntley M.A."/>
            <person name="Jaffe D.B."/>
            <person name="Jagadeeshan S."/>
            <person name="Jeck W.R."/>
            <person name="Johnson J."/>
            <person name="Jones C.D."/>
            <person name="Jordan W.C."/>
            <person name="Karpen G.H."/>
            <person name="Kataoka E."/>
            <person name="Keightley P.D."/>
            <person name="Kheradpour P."/>
            <person name="Kirkness E.F."/>
            <person name="Koerich L.B."/>
            <person name="Kristiansen K."/>
            <person name="Kudrna D."/>
            <person name="Kulathinal R.J."/>
            <person name="Kumar S."/>
            <person name="Kwok R."/>
            <person name="Lander E."/>
            <person name="Langley C.H."/>
            <person name="Lapoint R."/>
            <person name="Lazzaro B.P."/>
            <person name="Lee S.J."/>
            <person name="Levesque L."/>
            <person name="Li R."/>
            <person name="Lin C.F."/>
            <person name="Lin M.F."/>
            <person name="Lindblad-Toh K."/>
            <person name="Llopart A."/>
            <person name="Long M."/>
            <person name="Low L."/>
            <person name="Lozovsky E."/>
            <person name="Lu J."/>
            <person name="Luo M."/>
            <person name="Machado C.A."/>
            <person name="Makalowski W."/>
            <person name="Marzo M."/>
            <person name="Matsuda M."/>
            <person name="Matzkin L."/>
            <person name="McAllister B."/>
            <person name="McBride C.S."/>
            <person name="McKernan B."/>
            <person name="McKernan K."/>
            <person name="Mendez-Lago M."/>
            <person name="Minx P."/>
            <person name="Mollenhauer M.U."/>
            <person name="Montooth K."/>
            <person name="Mount S.M."/>
            <person name="Mu X."/>
            <person name="Myers E."/>
            <person name="Negre B."/>
            <person name="Newfeld S."/>
            <person name="Nielsen R."/>
            <person name="Noor M.A."/>
            <person name="O'Grady P."/>
            <person name="Pachter L."/>
            <person name="Papaceit M."/>
            <person name="Parisi M.J."/>
            <person name="Parisi M."/>
            <person name="Parts L."/>
            <person name="Pedersen J.S."/>
            <person name="Pesole G."/>
            <person name="Phillippy A.M."/>
            <person name="Ponting C.P."/>
            <person name="Pop M."/>
            <person name="Porcelli D."/>
            <person name="Powell J.R."/>
            <person name="Prohaska S."/>
            <person name="Pruitt K."/>
            <person name="Puig M."/>
            <person name="Quesneville H."/>
            <person name="Ram K.R."/>
            <person name="Rand D."/>
            <person name="Rasmussen M.D."/>
            <person name="Reed L.K."/>
            <person name="Reenan R."/>
            <person name="Reily A."/>
            <person name="Remington K.A."/>
            <person name="Rieger T.T."/>
            <person name="Ritchie M.G."/>
            <person name="Robin C."/>
            <person name="Rogers Y.H."/>
            <person name="Rohde C."/>
            <person name="Rozas J."/>
            <person name="Rubenfield M.J."/>
            <person name="Ruiz A."/>
            <person name="Russo S."/>
            <person name="Salzberg S.L."/>
            <person name="Sanchez-Gracia A."/>
            <person name="Saranga D.J."/>
            <person name="Sato H."/>
            <person name="Schaeffer S.W."/>
            <person name="Schatz M.C."/>
            <person name="Schlenke T."/>
            <person name="Schwartz R."/>
            <person name="Segarra C."/>
            <person name="Singh R.S."/>
            <person name="Sirot L."/>
            <person name="Sirota M."/>
            <person name="Sisneros N.B."/>
            <person name="Smith C.D."/>
            <person name="Smith T.F."/>
            <person name="Spieth J."/>
            <person name="Stage D.E."/>
            <person name="Stark A."/>
            <person name="Stephan W."/>
            <person name="Strausberg R.L."/>
            <person name="Strempel S."/>
            <person name="Sturgill D."/>
            <person name="Sutton G."/>
            <person name="Sutton G.G."/>
            <person name="Tao W."/>
            <person name="Teichmann S."/>
            <person name="Tobari Y.N."/>
            <person name="Tomimura Y."/>
            <person name="Tsolas J.M."/>
            <person name="Valente V.L."/>
            <person name="Venter E."/>
            <person name="Venter J.C."/>
            <person name="Vicario S."/>
            <person name="Vieira F.G."/>
            <person name="Vilella A.J."/>
            <person name="Villasante A."/>
            <person name="Walenz B."/>
            <person name="Wang J."/>
            <person name="Wasserman M."/>
            <person name="Watts T."/>
            <person name="Wilson D."/>
            <person name="Wilson R.K."/>
            <person name="Wing R.A."/>
            <person name="Wolfner M.F."/>
            <person name="Wong A."/>
            <person name="Wong G.K."/>
            <person name="Wu C.I."/>
            <person name="Wu G."/>
            <person name="Yamamoto D."/>
            <person name="Yang H.P."/>
            <person name="Yang S.P."/>
            <person name="Yorke J.A."/>
            <person name="Yoshida K."/>
            <person name="Zdobnov E."/>
            <person name="Zhang P."/>
            <person name="Zhang Y."/>
            <person name="Zimin A.V."/>
            <person name="Baldwin J."/>
            <person name="Abdouelleil A."/>
            <person name="Abdulkadir J."/>
            <person name="Abebe A."/>
            <person name="Abera B."/>
            <person name="Abreu J."/>
            <person name="Acer S.C."/>
            <person name="Aftuck L."/>
            <person name="Alexander A."/>
            <person name="An P."/>
            <person name="Anderson E."/>
            <person name="Anderson S."/>
            <person name="Arachi H."/>
            <person name="Azer M."/>
            <person name="Bachantsang P."/>
            <person name="Barry A."/>
            <person name="Bayul T."/>
            <person name="Berlin A."/>
            <person name="Bessette D."/>
            <person name="Bloom T."/>
            <person name="Blye J."/>
            <person name="Boguslavskiy L."/>
            <person name="Bonnet C."/>
            <person name="Boukhgalter B."/>
            <person name="Bourzgui I."/>
            <person name="Brown A."/>
            <person name="Cahill P."/>
            <person name="Channer S."/>
            <person name="Cheshatsang Y."/>
            <person name="Chuda L."/>
            <person name="Citroen M."/>
            <person name="Collymore A."/>
            <person name="Cooke P."/>
            <person name="Costello M."/>
            <person name="D'Aco K."/>
            <person name="Daza R."/>
            <person name="De Haan G."/>
            <person name="DeGray S."/>
            <person name="DeMaso C."/>
            <person name="Dhargay N."/>
            <person name="Dooley K."/>
            <person name="Dooley E."/>
            <person name="Doricent M."/>
            <person name="Dorje P."/>
            <person name="Dorjee K."/>
            <person name="Dupes A."/>
            <person name="Elong R."/>
            <person name="Falk J."/>
            <person name="Farina A."/>
            <person name="Faro S."/>
            <person name="Ferguson D."/>
            <person name="Fisher S."/>
            <person name="Foley C.D."/>
            <person name="Franke A."/>
            <person name="Friedrich D."/>
            <person name="Gadbois L."/>
            <person name="Gearin G."/>
            <person name="Gearin C.R."/>
            <person name="Giannoukos G."/>
            <person name="Goode T."/>
            <person name="Graham J."/>
            <person name="Grandbois E."/>
            <person name="Grewal S."/>
            <person name="Gyaltsen K."/>
            <person name="Hafez N."/>
            <person name="Hagos B."/>
            <person name="Hall J."/>
            <person name="Henson C."/>
            <person name="Hollinger A."/>
            <person name="Honan T."/>
            <person name="Huard M.D."/>
            <person name="Hughes L."/>
            <person name="Hurhula B."/>
            <person name="Husby M.E."/>
            <person name="Kamat A."/>
            <person name="Kanga B."/>
            <person name="Kashin S."/>
            <person name="Khazanovich D."/>
            <person name="Kisner P."/>
            <person name="Lance K."/>
            <person name="Lara M."/>
            <person name="Lee W."/>
            <person name="Lennon N."/>
            <person name="Letendre F."/>
            <person name="LeVine R."/>
            <person name="Lipovsky A."/>
            <person name="Liu X."/>
            <person name="Liu J."/>
            <person name="Liu S."/>
            <person name="Lokyitsang T."/>
            <person name="Lokyitsang Y."/>
            <person name="Lubonja R."/>
            <person name="Lui A."/>
            <person name="MacDonald P."/>
            <person name="Magnisalis V."/>
            <person name="Maru K."/>
            <person name="Matthews C."/>
            <person name="McCusker W."/>
            <person name="McDonough S."/>
            <person name="Mehta T."/>
            <person name="Meldrim J."/>
            <person name="Meneus L."/>
            <person name="Mihai O."/>
            <person name="Mihalev A."/>
            <person name="Mihova T."/>
            <person name="Mittelman R."/>
            <person name="Mlenga V."/>
            <person name="Montmayeur A."/>
            <person name="Mulrain L."/>
            <person name="Navidi A."/>
            <person name="Naylor J."/>
            <person name="Negash T."/>
            <person name="Nguyen T."/>
            <person name="Nguyen N."/>
            <person name="Nicol R."/>
            <person name="Norbu C."/>
            <person name="Norbu N."/>
            <person name="Novod N."/>
            <person name="O'Neill B."/>
            <person name="Osman S."/>
            <person name="Markiewicz E."/>
            <person name="Oyono O.L."/>
            <person name="Patti C."/>
            <person name="Phunkhang P."/>
            <person name="Pierre F."/>
            <person name="Priest M."/>
            <person name="Raghuraman S."/>
            <person name="Rege F."/>
            <person name="Reyes R."/>
            <person name="Rise C."/>
            <person name="Rogov P."/>
            <person name="Ross K."/>
            <person name="Ryan E."/>
            <person name="Settipalli S."/>
            <person name="Shea T."/>
            <person name="Sherpa N."/>
            <person name="Shi L."/>
            <person name="Shih D."/>
            <person name="Sparrow T."/>
            <person name="Spaulding J."/>
            <person name="Stalker J."/>
            <person name="Stange-Thomann N."/>
            <person name="Stavropoulos S."/>
            <person name="Stone C."/>
            <person name="Strader C."/>
            <person name="Tesfaye S."/>
            <person name="Thomson T."/>
            <person name="Thoulutsang Y."/>
            <person name="Thoulutsang D."/>
            <person name="Topham K."/>
            <person name="Topping I."/>
            <person name="Tsamla T."/>
            <person name="Vassiliev H."/>
            <person name="Vo A."/>
            <person name="Wangchuk T."/>
            <person name="Wangdi T."/>
            <person name="Weiand M."/>
            <person name="Wilkinson J."/>
            <person name="Wilson A."/>
            <person name="Yadav S."/>
            <person name="Young G."/>
            <person name="Yu Q."/>
            <person name="Zembek L."/>
            <person name="Zhong D."/>
            <person name="Zimmer A."/>
            <person name="Zwirko Z."/>
            <person name="Jaffe D.B."/>
            <person name="Alvarez P."/>
            <person name="Brockman W."/>
            <person name="Butler J."/>
            <person name="Chin C."/>
            <person name="Gnerre S."/>
            <person name="Grabherr M."/>
            <person name="Kleber M."/>
            <person name="Mauceli E."/>
            <person name="MacCallum I."/>
        </authorList>
    </citation>
    <scope>NUCLEOTIDE SEQUENCE [LARGE SCALE GENOMIC DNA]</scope>
    <source>
        <strain evidence="3">MSH-3 / Tucson 14011-0111.49</strain>
    </source>
</reference>
<protein>
    <submittedName>
        <fullName evidence="2">GL22698</fullName>
    </submittedName>
</protein>
<dbReference type="HOGENOM" id="CLU_2852054_0_0_1"/>
<gene>
    <name evidence="2" type="primary">Dper\GL22698</name>
    <name evidence="2" type="ORF">Dper_GL22698</name>
</gene>
<dbReference type="Proteomes" id="UP000008744">
    <property type="component" value="Unassembled WGS sequence"/>
</dbReference>
<dbReference type="EMBL" id="CH479199">
    <property type="protein sequence ID" value="EDW29550.1"/>
    <property type="molecule type" value="Genomic_DNA"/>
</dbReference>
<evidence type="ECO:0000256" key="1">
    <source>
        <dbReference type="SAM" id="MobiDB-lite"/>
    </source>
</evidence>
<accession>B4GZX3</accession>
<keyword evidence="3" id="KW-1185">Reference proteome</keyword>
<dbReference type="AlphaFoldDB" id="B4GZX3"/>
<feature type="region of interest" description="Disordered" evidence="1">
    <location>
        <begin position="1"/>
        <end position="20"/>
    </location>
</feature>
<feature type="compositionally biased region" description="Low complexity" evidence="1">
    <location>
        <begin position="1"/>
        <end position="17"/>
    </location>
</feature>
<evidence type="ECO:0000313" key="2">
    <source>
        <dbReference type="EMBL" id="EDW29550.1"/>
    </source>
</evidence>